<dbReference type="InterPro" id="IPR013328">
    <property type="entry name" value="6PGD_dom2"/>
</dbReference>
<comment type="similarity">
    <text evidence="1 6">Belongs to the ketopantoate reductase family.</text>
</comment>
<dbReference type="EC" id="1.1.1.169" evidence="2 6"/>
<evidence type="ECO:0000256" key="1">
    <source>
        <dbReference type="ARBA" id="ARBA00007870"/>
    </source>
</evidence>
<name>A0A9W9FHT4_9EURO</name>
<feature type="domain" description="Ketopantoate reductase N-terminal" evidence="7">
    <location>
        <begin position="8"/>
        <end position="172"/>
    </location>
</feature>
<evidence type="ECO:0000256" key="4">
    <source>
        <dbReference type="ARBA" id="ARBA00023002"/>
    </source>
</evidence>
<dbReference type="InterPro" id="IPR013752">
    <property type="entry name" value="KPA_reductase"/>
</dbReference>
<evidence type="ECO:0000313" key="9">
    <source>
        <dbReference type="EMBL" id="KAJ5100384.1"/>
    </source>
</evidence>
<dbReference type="Gene3D" id="1.10.1040.10">
    <property type="entry name" value="N-(1-d-carboxylethyl)-l-norvaline Dehydrogenase, domain 2"/>
    <property type="match status" value="1"/>
</dbReference>
<dbReference type="NCBIfam" id="TIGR00745">
    <property type="entry name" value="apbA_panE"/>
    <property type="match status" value="1"/>
</dbReference>
<reference evidence="9" key="1">
    <citation type="submission" date="2022-11" db="EMBL/GenBank/DDBJ databases">
        <authorList>
            <person name="Petersen C."/>
        </authorList>
    </citation>
    <scope>NUCLEOTIDE SEQUENCE</scope>
    <source>
        <strain evidence="9">IBT 30069</strain>
    </source>
</reference>
<evidence type="ECO:0000256" key="2">
    <source>
        <dbReference type="ARBA" id="ARBA00013014"/>
    </source>
</evidence>
<dbReference type="InterPro" id="IPR013332">
    <property type="entry name" value="KPR_N"/>
</dbReference>
<dbReference type="GO" id="GO:0050661">
    <property type="term" value="F:NADP binding"/>
    <property type="evidence" value="ECO:0007669"/>
    <property type="project" value="TreeGrafter"/>
</dbReference>
<dbReference type="GO" id="GO:0015940">
    <property type="term" value="P:pantothenate biosynthetic process"/>
    <property type="evidence" value="ECO:0007669"/>
    <property type="project" value="InterPro"/>
</dbReference>
<evidence type="ECO:0000256" key="6">
    <source>
        <dbReference type="RuleBase" id="RU362068"/>
    </source>
</evidence>
<comment type="caution">
    <text evidence="9">The sequence shown here is derived from an EMBL/GenBank/DDBJ whole genome shotgun (WGS) entry which is preliminary data.</text>
</comment>
<sequence length="345" mass="37818">MESNENSIFVLGLGSIGSFIAQCLRSIPDPPPVTLLIHRESLFNELSANNWKLGLRVGEGAELKESSGFNTERTYSPSSSSSSISKIRYLVITVKASATVAALKPLKDRIDRDTTIYLFQNGLGQVDDLNEHLFSDPSTRPTYMCGILRHGVYLKSATEAVLSGSTGSASIGLTGSSQEILEPSDRRFVVDALLRAPMLNCDELTRSELLEIQLLKLATNCLINPLTALLDVTNGEILNNTGLMPLQKQILNEISEVFQNLPELELPIGARPKFTVESLEAAFQDTVEKTAYNSSSMREDILKGRAVEIDFINGWIIRKGRDLGIQCVANSCLTQLVLAKSNKKK</sequence>
<dbReference type="GO" id="GO:0008677">
    <property type="term" value="F:2-dehydropantoate 2-reductase activity"/>
    <property type="evidence" value="ECO:0007669"/>
    <property type="project" value="UniProtKB-EC"/>
</dbReference>
<dbReference type="SUPFAM" id="SSF51735">
    <property type="entry name" value="NAD(P)-binding Rossmann-fold domains"/>
    <property type="match status" value="1"/>
</dbReference>
<keyword evidence="4 6" id="KW-0560">Oxidoreductase</keyword>
<dbReference type="AlphaFoldDB" id="A0A9W9FHT4"/>
<evidence type="ECO:0000256" key="3">
    <source>
        <dbReference type="ARBA" id="ARBA00022857"/>
    </source>
</evidence>
<dbReference type="OrthoDB" id="73846at2759"/>
<evidence type="ECO:0000313" key="10">
    <source>
        <dbReference type="Proteomes" id="UP001149165"/>
    </source>
</evidence>
<organism evidence="9 10">
    <name type="scientific">Penicillium angulare</name>
    <dbReference type="NCBI Taxonomy" id="116970"/>
    <lineage>
        <taxon>Eukaryota</taxon>
        <taxon>Fungi</taxon>
        <taxon>Dikarya</taxon>
        <taxon>Ascomycota</taxon>
        <taxon>Pezizomycotina</taxon>
        <taxon>Eurotiomycetes</taxon>
        <taxon>Eurotiomycetidae</taxon>
        <taxon>Eurotiales</taxon>
        <taxon>Aspergillaceae</taxon>
        <taxon>Penicillium</taxon>
    </lineage>
</organism>
<dbReference type="InterPro" id="IPR036291">
    <property type="entry name" value="NAD(P)-bd_dom_sf"/>
</dbReference>
<dbReference type="InterPro" id="IPR050838">
    <property type="entry name" value="Ketopantoate_reductase"/>
</dbReference>
<dbReference type="SUPFAM" id="SSF48179">
    <property type="entry name" value="6-phosphogluconate dehydrogenase C-terminal domain-like"/>
    <property type="match status" value="1"/>
</dbReference>
<dbReference type="InterPro" id="IPR008927">
    <property type="entry name" value="6-PGluconate_DH-like_C_sf"/>
</dbReference>
<dbReference type="Proteomes" id="UP001149165">
    <property type="component" value="Unassembled WGS sequence"/>
</dbReference>
<dbReference type="InterPro" id="IPR003710">
    <property type="entry name" value="ApbA"/>
</dbReference>
<evidence type="ECO:0000256" key="5">
    <source>
        <dbReference type="ARBA" id="ARBA00032024"/>
    </source>
</evidence>
<dbReference type="Pfam" id="PF02558">
    <property type="entry name" value="ApbA"/>
    <property type="match status" value="1"/>
</dbReference>
<keyword evidence="3 6" id="KW-0521">NADP</keyword>
<feature type="domain" description="Ketopantoate reductase C-terminal" evidence="8">
    <location>
        <begin position="210"/>
        <end position="340"/>
    </location>
</feature>
<comment type="catalytic activity">
    <reaction evidence="6">
        <text>(R)-pantoate + NADP(+) = 2-dehydropantoate + NADPH + H(+)</text>
        <dbReference type="Rhea" id="RHEA:16233"/>
        <dbReference type="ChEBI" id="CHEBI:11561"/>
        <dbReference type="ChEBI" id="CHEBI:15378"/>
        <dbReference type="ChEBI" id="CHEBI:15980"/>
        <dbReference type="ChEBI" id="CHEBI:57783"/>
        <dbReference type="ChEBI" id="CHEBI:58349"/>
        <dbReference type="EC" id="1.1.1.169"/>
    </reaction>
</comment>
<dbReference type="Pfam" id="PF08546">
    <property type="entry name" value="ApbA_C"/>
    <property type="match status" value="1"/>
</dbReference>
<dbReference type="PANTHER" id="PTHR43765:SF2">
    <property type="entry name" value="2-DEHYDROPANTOATE 2-REDUCTASE"/>
    <property type="match status" value="1"/>
</dbReference>
<dbReference type="GO" id="GO:0005739">
    <property type="term" value="C:mitochondrion"/>
    <property type="evidence" value="ECO:0007669"/>
    <property type="project" value="TreeGrafter"/>
</dbReference>
<evidence type="ECO:0000259" key="7">
    <source>
        <dbReference type="Pfam" id="PF02558"/>
    </source>
</evidence>
<gene>
    <name evidence="9" type="ORF">N7456_006436</name>
</gene>
<protein>
    <recommendedName>
        <fullName evidence="2 6">2-dehydropantoate 2-reductase</fullName>
        <ecNumber evidence="2 6">1.1.1.169</ecNumber>
    </recommendedName>
    <alternativeName>
        <fullName evidence="5 6">Ketopantoate reductase</fullName>
    </alternativeName>
</protein>
<dbReference type="Gene3D" id="3.40.50.720">
    <property type="entry name" value="NAD(P)-binding Rossmann-like Domain"/>
    <property type="match status" value="1"/>
</dbReference>
<evidence type="ECO:0000259" key="8">
    <source>
        <dbReference type="Pfam" id="PF08546"/>
    </source>
</evidence>
<reference evidence="9" key="2">
    <citation type="journal article" date="2023" name="IMA Fungus">
        <title>Comparative genomic study of the Penicillium genus elucidates a diverse pangenome and 15 lateral gene transfer events.</title>
        <authorList>
            <person name="Petersen C."/>
            <person name="Sorensen T."/>
            <person name="Nielsen M.R."/>
            <person name="Sondergaard T.E."/>
            <person name="Sorensen J.L."/>
            <person name="Fitzpatrick D.A."/>
            <person name="Frisvad J.C."/>
            <person name="Nielsen K.L."/>
        </authorList>
    </citation>
    <scope>NUCLEOTIDE SEQUENCE</scope>
    <source>
        <strain evidence="9">IBT 30069</strain>
    </source>
</reference>
<keyword evidence="10" id="KW-1185">Reference proteome</keyword>
<dbReference type="PANTHER" id="PTHR43765">
    <property type="entry name" value="2-DEHYDROPANTOATE 2-REDUCTASE-RELATED"/>
    <property type="match status" value="1"/>
</dbReference>
<dbReference type="EMBL" id="JAPQKH010000004">
    <property type="protein sequence ID" value="KAJ5100384.1"/>
    <property type="molecule type" value="Genomic_DNA"/>
</dbReference>
<proteinExistence type="inferred from homology"/>
<accession>A0A9W9FHT4</accession>
<comment type="function">
    <text evidence="6">Catalyzes the NADPH-dependent reduction of ketopantoate into pantoic acid.</text>
</comment>